<dbReference type="InterPro" id="IPR009080">
    <property type="entry name" value="tRNAsynth_Ia_anticodon-bd"/>
</dbReference>
<evidence type="ECO:0000256" key="8">
    <source>
        <dbReference type="ARBA" id="ARBA00023054"/>
    </source>
</evidence>
<evidence type="ECO:0000256" key="5">
    <source>
        <dbReference type="ARBA" id="ARBA00022741"/>
    </source>
</evidence>
<dbReference type="InterPro" id="IPR014729">
    <property type="entry name" value="Rossmann-like_a/b/a_fold"/>
</dbReference>
<dbReference type="SUPFAM" id="SSF46589">
    <property type="entry name" value="tRNA-binding arm"/>
    <property type="match status" value="1"/>
</dbReference>
<dbReference type="InterPro" id="IPR033705">
    <property type="entry name" value="Anticodon_Ia_Val"/>
</dbReference>
<dbReference type="STRING" id="653733.Selin_1058"/>
<accession>E6W3K0</accession>
<organism evidence="16 17">
    <name type="scientific">Desulfurispirillum indicum (strain ATCC BAA-1389 / DSM 22839 / S5)</name>
    <dbReference type="NCBI Taxonomy" id="653733"/>
    <lineage>
        <taxon>Bacteria</taxon>
        <taxon>Pseudomonadati</taxon>
        <taxon>Chrysiogenota</taxon>
        <taxon>Chrysiogenia</taxon>
        <taxon>Chrysiogenales</taxon>
        <taxon>Chrysiogenaceae</taxon>
        <taxon>Desulfurispirillum</taxon>
    </lineage>
</organism>
<dbReference type="GO" id="GO:0004832">
    <property type="term" value="F:valine-tRNA ligase activity"/>
    <property type="evidence" value="ECO:0007669"/>
    <property type="project" value="UniProtKB-UniRule"/>
</dbReference>
<evidence type="ECO:0000256" key="1">
    <source>
        <dbReference type="ARBA" id="ARBA00004496"/>
    </source>
</evidence>
<feature type="short sequence motif" description="'HIGH' region" evidence="12">
    <location>
        <begin position="45"/>
        <end position="55"/>
    </location>
</feature>
<evidence type="ECO:0000256" key="2">
    <source>
        <dbReference type="ARBA" id="ARBA00011245"/>
    </source>
</evidence>
<keyword evidence="4 12" id="KW-0436">Ligase</keyword>
<dbReference type="PRINTS" id="PR00986">
    <property type="entry name" value="TRNASYNTHVAL"/>
</dbReference>
<dbReference type="OrthoDB" id="9810365at2"/>
<dbReference type="NCBIfam" id="TIGR00422">
    <property type="entry name" value="valS"/>
    <property type="match status" value="1"/>
</dbReference>
<sequence length="884" mass="101891">MSSLAKYYDSQQSERKWYQAWLDKNYFHADEHSQKPAYSIVIPPPNVTGYLHIGHALCMTLQDVLIRYKRMDGYEALWLPGTDHASIATQIVVEKQLAEKGIDRVQLGREAFLEKVWEWKEHSGSMIVEQLKRLGCSCDWERERFTMDEQCNRGVMEAFVRLYHEGIIYRGKRLVNWCPVQQTSLSDLEVIHEDVEGAMYYIRYPVEGSDESFVIATTRPETLLGDTAVIVHPEDDRYRHLVGKRVVLPLCDRTIPVIGDDYVDREFGSGAMKVTPAHDFNDFEIGKRHGLQMINIFTDSADINDNAPVKYRRMERFAARKAILEDLESAGLLVKVDKHLHSVGKAERSGAIVEPYLSDQWYVNVEVMAQKASDAVRTKEVRFVPENWEKTYFHWMDNIRDWCISRQLWWGHRIPAWYCEECGHITVTVEMEVQRCEKCSSAHIRQDDDVLDTWFSSQLWPFATMGWPGSTATLEKFYPTSVLVTAFDIIFFWVARMIMAGYTFTDQKPFQEVYIHALVRDKYGRKMSKSVGNVIDPLGIIDQYGADALRFTLISQAGQGRDIKLDIDRIEGYTTFVNKMWNALRFTLHTMPEHPSSQLPENLAISDAWILGRLNATIAEVRRGLDGYQFNEASAAIYRFIWQELCDWYIELAKHRLYKGSDEEKAGASAVLCHCLLTSMKLLHPFMPFVTEEIYQQLPGHGESVVIDHFPVELDLSAHAEPIAVMEKVMASIDSVRSVRGEMNISPAQLLEAYLITDDQQLQAAASQYSDYFMALARVQTLHRAQDVQELRGRKGMVSAVTSYGEILLPLADIVDFEAELQRLQKEYDKVYKDFSVYDKKLSNEGFLKKAAEEVILKDRHRHEELKAILEKLQTNMAQMKEHL</sequence>
<dbReference type="CDD" id="cd07962">
    <property type="entry name" value="Anticodon_Ia_Val"/>
    <property type="match status" value="1"/>
</dbReference>
<dbReference type="FunFam" id="3.90.740.10:FF:000005">
    <property type="entry name" value="Valine--tRNA ligase, mitochondrial"/>
    <property type="match status" value="1"/>
</dbReference>
<dbReference type="FunFam" id="3.40.50.620:FF:000098">
    <property type="entry name" value="Valine--tRNA ligase"/>
    <property type="match status" value="1"/>
</dbReference>
<comment type="function">
    <text evidence="12">Catalyzes the attachment of valine to tRNA(Val). As ValRS can inadvertently accommodate and process structurally similar amino acids such as threonine, to avoid such errors, it has a 'posttransfer' editing activity that hydrolyzes mischarged Thr-tRNA(Val) in a tRNA-dependent manner.</text>
</comment>
<dbReference type="NCBIfam" id="NF004349">
    <property type="entry name" value="PRK05729.1"/>
    <property type="match status" value="1"/>
</dbReference>
<dbReference type="Gene3D" id="3.90.740.10">
    <property type="entry name" value="Valyl/Leucyl/Isoleucyl-tRNA synthetase, editing domain"/>
    <property type="match status" value="1"/>
</dbReference>
<gene>
    <name evidence="12" type="primary">valS</name>
    <name evidence="16" type="ordered locus">Selin_1058</name>
</gene>
<dbReference type="FunFam" id="3.40.50.620:FF:000032">
    <property type="entry name" value="Valine--tRNA ligase"/>
    <property type="match status" value="1"/>
</dbReference>
<dbReference type="eggNOG" id="COG0525">
    <property type="taxonomic scope" value="Bacteria"/>
</dbReference>
<keyword evidence="17" id="KW-1185">Reference proteome</keyword>
<keyword evidence="8 12" id="KW-0175">Coiled coil</keyword>
<dbReference type="InterPro" id="IPR009008">
    <property type="entry name" value="Val/Leu/Ile-tRNA-synth_edit"/>
</dbReference>
<reference evidence="16 17" key="1">
    <citation type="submission" date="2010-12" db="EMBL/GenBank/DDBJ databases">
        <title>Complete sequence of Desulfurispirillum indicum S5.</title>
        <authorList>
            <consortium name="US DOE Joint Genome Institute"/>
            <person name="Lucas S."/>
            <person name="Copeland A."/>
            <person name="Lapidus A."/>
            <person name="Cheng J.-F."/>
            <person name="Goodwin L."/>
            <person name="Pitluck S."/>
            <person name="Chertkov O."/>
            <person name="Held B."/>
            <person name="Detter J.C."/>
            <person name="Han C."/>
            <person name="Tapia R."/>
            <person name="Land M."/>
            <person name="Hauser L."/>
            <person name="Kyrpides N."/>
            <person name="Ivanova N."/>
            <person name="Mikhailova N."/>
            <person name="Haggblom M."/>
            <person name="Rauschenbach I."/>
            <person name="Bini E."/>
            <person name="Woyke T."/>
        </authorList>
    </citation>
    <scope>NUCLEOTIDE SEQUENCE [LARGE SCALE GENOMIC DNA]</scope>
    <source>
        <strain evidence="17">ATCC BAA-1389 / DSM 22839 / S5</strain>
    </source>
</reference>
<dbReference type="FunFam" id="1.10.287.380:FF:000001">
    <property type="entry name" value="Valine--tRNA ligase"/>
    <property type="match status" value="1"/>
</dbReference>
<dbReference type="PROSITE" id="PS00178">
    <property type="entry name" value="AA_TRNA_LIGASE_I"/>
    <property type="match status" value="1"/>
</dbReference>
<dbReference type="InParanoid" id="E6W3K0"/>
<feature type="binding site" evidence="12">
    <location>
        <position position="529"/>
    </location>
    <ligand>
        <name>ATP</name>
        <dbReference type="ChEBI" id="CHEBI:30616"/>
    </ligand>
</feature>
<dbReference type="KEGG" id="din:Selin_1058"/>
<dbReference type="SUPFAM" id="SSF52374">
    <property type="entry name" value="Nucleotidylyl transferase"/>
    <property type="match status" value="1"/>
</dbReference>
<evidence type="ECO:0000256" key="4">
    <source>
        <dbReference type="ARBA" id="ARBA00022598"/>
    </source>
</evidence>
<dbReference type="PANTHER" id="PTHR11946">
    <property type="entry name" value="VALYL-TRNA SYNTHETASES"/>
    <property type="match status" value="1"/>
</dbReference>
<keyword evidence="5 12" id="KW-0547">Nucleotide-binding</keyword>
<dbReference type="GO" id="GO:0006438">
    <property type="term" value="P:valyl-tRNA aminoacylation"/>
    <property type="evidence" value="ECO:0007669"/>
    <property type="project" value="UniProtKB-UniRule"/>
</dbReference>
<comment type="subunit">
    <text evidence="2 12">Monomer.</text>
</comment>
<keyword evidence="3 12" id="KW-0963">Cytoplasm</keyword>
<dbReference type="InterPro" id="IPR001412">
    <property type="entry name" value="aa-tRNA-synth_I_CS"/>
</dbReference>
<evidence type="ECO:0000259" key="13">
    <source>
        <dbReference type="Pfam" id="PF00133"/>
    </source>
</evidence>
<dbReference type="Gene3D" id="3.40.50.620">
    <property type="entry name" value="HUPs"/>
    <property type="match status" value="2"/>
</dbReference>
<evidence type="ECO:0000256" key="9">
    <source>
        <dbReference type="ARBA" id="ARBA00023146"/>
    </source>
</evidence>
<dbReference type="Pfam" id="PF00133">
    <property type="entry name" value="tRNA-synt_1"/>
    <property type="match status" value="1"/>
</dbReference>
<dbReference type="Pfam" id="PF10458">
    <property type="entry name" value="Val_tRNA-synt_C"/>
    <property type="match status" value="1"/>
</dbReference>
<evidence type="ECO:0000256" key="7">
    <source>
        <dbReference type="ARBA" id="ARBA00022917"/>
    </source>
</evidence>
<dbReference type="InterPro" id="IPR037118">
    <property type="entry name" value="Val-tRNA_synth_C_sf"/>
</dbReference>
<dbReference type="AlphaFoldDB" id="E6W3K0"/>
<proteinExistence type="inferred from homology"/>
<evidence type="ECO:0000256" key="10">
    <source>
        <dbReference type="ARBA" id="ARBA00047552"/>
    </source>
</evidence>
<comment type="subcellular location">
    <subcellularLocation>
        <location evidence="1 12">Cytoplasm</location>
    </subcellularLocation>
</comment>
<dbReference type="Gene3D" id="1.10.287.380">
    <property type="entry name" value="Valyl-tRNA synthetase, C-terminal domain"/>
    <property type="match status" value="1"/>
</dbReference>
<dbReference type="InterPro" id="IPR002300">
    <property type="entry name" value="aa-tRNA-synth_Ia"/>
</dbReference>
<evidence type="ECO:0000256" key="3">
    <source>
        <dbReference type="ARBA" id="ARBA00022490"/>
    </source>
</evidence>
<dbReference type="FunCoup" id="E6W3K0">
    <property type="interactions" value="486"/>
</dbReference>
<dbReference type="Proteomes" id="UP000002572">
    <property type="component" value="Chromosome"/>
</dbReference>
<dbReference type="SUPFAM" id="SSF47323">
    <property type="entry name" value="Anticodon-binding domain of a subclass of class I aminoacyl-tRNA synthetases"/>
    <property type="match status" value="1"/>
</dbReference>
<dbReference type="PANTHER" id="PTHR11946:SF93">
    <property type="entry name" value="VALINE--TRNA LIGASE, CHLOROPLASTIC_MITOCHONDRIAL 2"/>
    <property type="match status" value="1"/>
</dbReference>
<comment type="similarity">
    <text evidence="11 12">Belongs to the class-I aminoacyl-tRNA synthetase family. ValS type 1 subfamily.</text>
</comment>
<dbReference type="InterPro" id="IPR019499">
    <property type="entry name" value="Val-tRNA_synth_tRNA-bd"/>
</dbReference>
<evidence type="ECO:0000313" key="17">
    <source>
        <dbReference type="Proteomes" id="UP000002572"/>
    </source>
</evidence>
<dbReference type="SUPFAM" id="SSF50677">
    <property type="entry name" value="ValRS/IleRS/LeuRS editing domain"/>
    <property type="match status" value="1"/>
</dbReference>
<feature type="domain" description="Methionyl/Valyl/Leucyl/Isoleucyl-tRNA synthetase anticodon-binding" evidence="14">
    <location>
        <begin position="607"/>
        <end position="754"/>
    </location>
</feature>
<dbReference type="FunFam" id="1.10.730.10:FF:000014">
    <property type="entry name" value="Valine--tRNA ligase"/>
    <property type="match status" value="1"/>
</dbReference>
<dbReference type="RefSeq" id="WP_013505674.1">
    <property type="nucleotide sequence ID" value="NC_014836.1"/>
</dbReference>
<feature type="domain" description="Aminoacyl-tRNA synthetase class Ia" evidence="13">
    <location>
        <begin position="16"/>
        <end position="566"/>
    </location>
</feature>
<dbReference type="GO" id="GO:0002161">
    <property type="term" value="F:aminoacyl-tRNA deacylase activity"/>
    <property type="evidence" value="ECO:0007669"/>
    <property type="project" value="InterPro"/>
</dbReference>
<dbReference type="HAMAP" id="MF_02004">
    <property type="entry name" value="Val_tRNA_synth_type1"/>
    <property type="match status" value="1"/>
</dbReference>
<keyword evidence="6 12" id="KW-0067">ATP-binding</keyword>
<name>E6W3K0_DESIS</name>
<dbReference type="GO" id="GO:0005829">
    <property type="term" value="C:cytosol"/>
    <property type="evidence" value="ECO:0007669"/>
    <property type="project" value="TreeGrafter"/>
</dbReference>
<dbReference type="EC" id="6.1.1.9" evidence="12"/>
<evidence type="ECO:0000259" key="14">
    <source>
        <dbReference type="Pfam" id="PF08264"/>
    </source>
</evidence>
<dbReference type="InterPro" id="IPR010978">
    <property type="entry name" value="tRNA-bd_arm"/>
</dbReference>
<feature type="domain" description="Valyl-tRNA synthetase tRNA-binding arm" evidence="15">
    <location>
        <begin position="816"/>
        <end position="881"/>
    </location>
</feature>
<evidence type="ECO:0000313" key="16">
    <source>
        <dbReference type="EMBL" id="ADU65793.1"/>
    </source>
</evidence>
<comment type="domain">
    <text evidence="12">ValRS has two distinct active sites: one for aminoacylation and one for editing. The misactivated threonine is translocated from the active site to the editing site.</text>
</comment>
<dbReference type="InterPro" id="IPR002303">
    <property type="entry name" value="Valyl-tRNA_ligase"/>
</dbReference>
<evidence type="ECO:0000256" key="12">
    <source>
        <dbReference type="HAMAP-Rule" id="MF_02004"/>
    </source>
</evidence>
<evidence type="ECO:0000256" key="6">
    <source>
        <dbReference type="ARBA" id="ARBA00022840"/>
    </source>
</evidence>
<comment type="domain">
    <text evidence="12">The C-terminal coiled-coil domain is crucial for aminoacylation activity.</text>
</comment>
<dbReference type="HOGENOM" id="CLU_001493_0_2_0"/>
<evidence type="ECO:0000259" key="15">
    <source>
        <dbReference type="Pfam" id="PF10458"/>
    </source>
</evidence>
<dbReference type="Pfam" id="PF08264">
    <property type="entry name" value="Anticodon_1"/>
    <property type="match status" value="1"/>
</dbReference>
<comment type="catalytic activity">
    <reaction evidence="10 12">
        <text>tRNA(Val) + L-valine + ATP = L-valyl-tRNA(Val) + AMP + diphosphate</text>
        <dbReference type="Rhea" id="RHEA:10704"/>
        <dbReference type="Rhea" id="RHEA-COMP:9672"/>
        <dbReference type="Rhea" id="RHEA-COMP:9708"/>
        <dbReference type="ChEBI" id="CHEBI:30616"/>
        <dbReference type="ChEBI" id="CHEBI:33019"/>
        <dbReference type="ChEBI" id="CHEBI:57762"/>
        <dbReference type="ChEBI" id="CHEBI:78442"/>
        <dbReference type="ChEBI" id="CHEBI:78537"/>
        <dbReference type="ChEBI" id="CHEBI:456215"/>
        <dbReference type="EC" id="6.1.1.9"/>
    </reaction>
</comment>
<dbReference type="Gene3D" id="1.10.730.10">
    <property type="entry name" value="Isoleucyl-tRNA Synthetase, Domain 1"/>
    <property type="match status" value="1"/>
</dbReference>
<keyword evidence="9 12" id="KW-0030">Aminoacyl-tRNA synthetase</keyword>
<feature type="short sequence motif" description="'KMSKS' region" evidence="12">
    <location>
        <begin position="526"/>
        <end position="530"/>
    </location>
</feature>
<evidence type="ECO:0000256" key="11">
    <source>
        <dbReference type="ARBA" id="ARBA00060830"/>
    </source>
</evidence>
<keyword evidence="7 12" id="KW-0648">Protein biosynthesis</keyword>
<dbReference type="GO" id="GO:0005524">
    <property type="term" value="F:ATP binding"/>
    <property type="evidence" value="ECO:0007669"/>
    <property type="project" value="UniProtKB-UniRule"/>
</dbReference>
<dbReference type="CDD" id="cd00817">
    <property type="entry name" value="ValRS_core"/>
    <property type="match status" value="1"/>
</dbReference>
<dbReference type="EMBL" id="CP002432">
    <property type="protein sequence ID" value="ADU65793.1"/>
    <property type="molecule type" value="Genomic_DNA"/>
</dbReference>
<protein>
    <recommendedName>
        <fullName evidence="12">Valine--tRNA ligase</fullName>
        <ecNumber evidence="12">6.1.1.9</ecNumber>
    </recommendedName>
    <alternativeName>
        <fullName evidence="12">Valyl-tRNA synthetase</fullName>
        <shortName evidence="12">ValRS</shortName>
    </alternativeName>
</protein>
<dbReference type="InterPro" id="IPR013155">
    <property type="entry name" value="M/V/L/I-tRNA-synth_anticd-bd"/>
</dbReference>